<dbReference type="Gene3D" id="1.10.443.10">
    <property type="entry name" value="Intergrase catalytic core"/>
    <property type="match status" value="1"/>
</dbReference>
<dbReference type="Proteomes" id="UP000738126">
    <property type="component" value="Unassembled WGS sequence"/>
</dbReference>
<feature type="compositionally biased region" description="Low complexity" evidence="6">
    <location>
        <begin position="19"/>
        <end position="32"/>
    </location>
</feature>
<evidence type="ECO:0000256" key="5">
    <source>
        <dbReference type="PROSITE-ProRule" id="PRU01248"/>
    </source>
</evidence>
<accession>A0ABS1E3V9</accession>
<dbReference type="InterPro" id="IPR002104">
    <property type="entry name" value="Integrase_catalytic"/>
</dbReference>
<organism evidence="9 10">
    <name type="scientific">Halorhodospira neutriphila</name>
    <dbReference type="NCBI Taxonomy" id="168379"/>
    <lineage>
        <taxon>Bacteria</taxon>
        <taxon>Pseudomonadati</taxon>
        <taxon>Pseudomonadota</taxon>
        <taxon>Gammaproteobacteria</taxon>
        <taxon>Chromatiales</taxon>
        <taxon>Ectothiorhodospiraceae</taxon>
        <taxon>Halorhodospira</taxon>
    </lineage>
</organism>
<keyword evidence="10" id="KW-1185">Reference proteome</keyword>
<dbReference type="InterPro" id="IPR010998">
    <property type="entry name" value="Integrase_recombinase_N"/>
</dbReference>
<evidence type="ECO:0000313" key="10">
    <source>
        <dbReference type="Proteomes" id="UP000738126"/>
    </source>
</evidence>
<evidence type="ECO:0008006" key="11">
    <source>
        <dbReference type="Google" id="ProtNLM"/>
    </source>
</evidence>
<proteinExistence type="inferred from homology"/>
<keyword evidence="4" id="KW-0233">DNA recombination</keyword>
<evidence type="ECO:0000256" key="2">
    <source>
        <dbReference type="ARBA" id="ARBA00022908"/>
    </source>
</evidence>
<evidence type="ECO:0000259" key="7">
    <source>
        <dbReference type="PROSITE" id="PS51898"/>
    </source>
</evidence>
<feature type="domain" description="Core-binding (CB)" evidence="8">
    <location>
        <begin position="79"/>
        <end position="185"/>
    </location>
</feature>
<evidence type="ECO:0000256" key="4">
    <source>
        <dbReference type="ARBA" id="ARBA00023172"/>
    </source>
</evidence>
<protein>
    <recommendedName>
        <fullName evidence="11">Integrase family protein</fullName>
    </recommendedName>
</protein>
<gene>
    <name evidence="9" type="ORF">CKO13_02545</name>
</gene>
<dbReference type="SUPFAM" id="SSF56349">
    <property type="entry name" value="DNA breaking-rejoining enzymes"/>
    <property type="match status" value="1"/>
</dbReference>
<dbReference type="RefSeq" id="WP_200256522.1">
    <property type="nucleotide sequence ID" value="NZ_NRSH01000015.1"/>
</dbReference>
<comment type="similarity">
    <text evidence="1">Belongs to the 'phage' integrase family.</text>
</comment>
<feature type="domain" description="Tyr recombinase" evidence="7">
    <location>
        <begin position="210"/>
        <end position="428"/>
    </location>
</feature>
<dbReference type="InterPro" id="IPR044068">
    <property type="entry name" value="CB"/>
</dbReference>
<dbReference type="EMBL" id="NRSH01000015">
    <property type="protein sequence ID" value="MBK1725914.1"/>
    <property type="molecule type" value="Genomic_DNA"/>
</dbReference>
<dbReference type="PANTHER" id="PTHR30349:SF41">
    <property type="entry name" value="INTEGRASE_RECOMBINASE PROTEIN MJ0367-RELATED"/>
    <property type="match status" value="1"/>
</dbReference>
<dbReference type="PROSITE" id="PS51900">
    <property type="entry name" value="CB"/>
    <property type="match status" value="1"/>
</dbReference>
<feature type="region of interest" description="Disordered" evidence="6">
    <location>
        <begin position="1"/>
        <end position="72"/>
    </location>
</feature>
<dbReference type="InterPro" id="IPR013762">
    <property type="entry name" value="Integrase-like_cat_sf"/>
</dbReference>
<sequence length="438" mass="48964">MDDTAPSDGQGDLTEASFPVAPGTAAQPPAAADRTGWLPWCERPADPADTPHPGQLGPLPRGGDGPLVTADRGHLADCPDDLHAVARWLARHKDSPHTLAAYRTHIERFLLFLGRERGKALSAASPEDLNAFDDLLQAPQRWPHWYAEAPFERTDPRWRPLTRPLTGRSRHYAVAVVGRCYRWLVQVGYLRLNPVAASSAQTRAPRRSPVQERYLDAELWHALQATIAALPQATAAQRARYHRARWVFSALYATLARASELTAARMGDLYPVRRPGGTQWWWRVHGKHRRAQDDADEVPVPRALIDELAVYRRHLGLPAHPEPGEQTPLVVGLYPRRDGWRPLHRSTLHRLVKAVTHAAAERLEAEDPDGAERLRRASAHWLRHTGITHRLDAGWTLKDLQPVSRHADLRSLGVYAHAGRDRIAALADTVALGWESIE</sequence>
<evidence type="ECO:0000256" key="1">
    <source>
        <dbReference type="ARBA" id="ARBA00008857"/>
    </source>
</evidence>
<dbReference type="Gene3D" id="1.10.150.130">
    <property type="match status" value="1"/>
</dbReference>
<evidence type="ECO:0000259" key="8">
    <source>
        <dbReference type="PROSITE" id="PS51900"/>
    </source>
</evidence>
<evidence type="ECO:0000256" key="6">
    <source>
        <dbReference type="SAM" id="MobiDB-lite"/>
    </source>
</evidence>
<dbReference type="InterPro" id="IPR011010">
    <property type="entry name" value="DNA_brk_join_enz"/>
</dbReference>
<comment type="caution">
    <text evidence="9">The sequence shown here is derived from an EMBL/GenBank/DDBJ whole genome shotgun (WGS) entry which is preliminary data.</text>
</comment>
<name>A0ABS1E3V9_9GAMM</name>
<dbReference type="CDD" id="cd00397">
    <property type="entry name" value="DNA_BRE_C"/>
    <property type="match status" value="1"/>
</dbReference>
<evidence type="ECO:0000313" key="9">
    <source>
        <dbReference type="EMBL" id="MBK1725914.1"/>
    </source>
</evidence>
<dbReference type="PROSITE" id="PS51898">
    <property type="entry name" value="TYR_RECOMBINASE"/>
    <property type="match status" value="1"/>
</dbReference>
<keyword evidence="2" id="KW-0229">DNA integration</keyword>
<reference evidence="9 10" key="1">
    <citation type="journal article" date="2020" name="Microorganisms">
        <title>Osmotic Adaptation and Compatible Solute Biosynthesis of Phototrophic Bacteria as Revealed from Genome Analyses.</title>
        <authorList>
            <person name="Imhoff J.F."/>
            <person name="Rahn T."/>
            <person name="Kunzel S."/>
            <person name="Keller A."/>
            <person name="Neulinger S.C."/>
        </authorList>
    </citation>
    <scope>NUCLEOTIDE SEQUENCE [LARGE SCALE GENOMIC DNA]</scope>
    <source>
        <strain evidence="9 10">DSM 15116</strain>
    </source>
</reference>
<evidence type="ECO:0000256" key="3">
    <source>
        <dbReference type="ARBA" id="ARBA00023125"/>
    </source>
</evidence>
<keyword evidence="3 5" id="KW-0238">DNA-binding</keyword>
<dbReference type="InterPro" id="IPR050090">
    <property type="entry name" value="Tyrosine_recombinase_XerCD"/>
</dbReference>
<dbReference type="PANTHER" id="PTHR30349">
    <property type="entry name" value="PHAGE INTEGRASE-RELATED"/>
    <property type="match status" value="1"/>
</dbReference>